<reference evidence="2 3" key="1">
    <citation type="submission" date="2015-10" db="EMBL/GenBank/DDBJ databases">
        <authorList>
            <person name="Gilbert D.G."/>
        </authorList>
    </citation>
    <scope>NUCLEOTIDE SEQUENCE [LARGE SCALE GENOMIC DNA]</scope>
    <source>
        <strain evidence="2 3">NRRL B-16712</strain>
    </source>
</reference>
<sequence length="155" mass="16776">MTQQRWFRITVLAVALFVINAVTRLVVRIGFDSTDTAQSRGSIVMFGLVAVLLGTLTFVWSQSRRSADWLPDVGGGALGGMLLTVLLGPFISGSEPFANGGGDFFAQIWLYAACAVAGSAIGYGIAVMLGRDFRSRSLQAYSRARTARPRRVVRR</sequence>
<dbReference type="OrthoDB" id="3400694at2"/>
<proteinExistence type="predicted"/>
<feature type="transmembrane region" description="Helical" evidence="1">
    <location>
        <begin position="104"/>
        <end position="129"/>
    </location>
</feature>
<evidence type="ECO:0000313" key="2">
    <source>
        <dbReference type="EMBL" id="KUL29086.1"/>
    </source>
</evidence>
<evidence type="ECO:0000256" key="1">
    <source>
        <dbReference type="SAM" id="Phobius"/>
    </source>
</evidence>
<feature type="transmembrane region" description="Helical" evidence="1">
    <location>
        <begin position="7"/>
        <end position="31"/>
    </location>
</feature>
<keyword evidence="1" id="KW-1133">Transmembrane helix</keyword>
<organism evidence="2 3">
    <name type="scientific">Actinoplanes awajinensis subsp. mycoplanecinus</name>
    <dbReference type="NCBI Taxonomy" id="135947"/>
    <lineage>
        <taxon>Bacteria</taxon>
        <taxon>Bacillati</taxon>
        <taxon>Actinomycetota</taxon>
        <taxon>Actinomycetes</taxon>
        <taxon>Micromonosporales</taxon>
        <taxon>Micromonosporaceae</taxon>
        <taxon>Actinoplanes</taxon>
    </lineage>
</organism>
<protein>
    <submittedName>
        <fullName evidence="2">Uncharacterized protein</fullName>
    </submittedName>
</protein>
<comment type="caution">
    <text evidence="2">The sequence shown here is derived from an EMBL/GenBank/DDBJ whole genome shotgun (WGS) entry which is preliminary data.</text>
</comment>
<keyword evidence="1" id="KW-0812">Transmembrane</keyword>
<dbReference type="RefSeq" id="WP_067698137.1">
    <property type="nucleotide sequence ID" value="NZ_LLZH01000282.1"/>
</dbReference>
<evidence type="ECO:0000313" key="3">
    <source>
        <dbReference type="Proteomes" id="UP000053244"/>
    </source>
</evidence>
<accession>A0A101JLN6</accession>
<feature type="transmembrane region" description="Helical" evidence="1">
    <location>
        <begin position="43"/>
        <end position="61"/>
    </location>
</feature>
<dbReference type="AlphaFoldDB" id="A0A101JLN6"/>
<name>A0A101JLN6_9ACTN</name>
<keyword evidence="3" id="KW-1185">Reference proteome</keyword>
<feature type="transmembrane region" description="Helical" evidence="1">
    <location>
        <begin position="73"/>
        <end position="92"/>
    </location>
</feature>
<keyword evidence="1" id="KW-0472">Membrane</keyword>
<dbReference type="EMBL" id="LLZH01000282">
    <property type="protein sequence ID" value="KUL29086.1"/>
    <property type="molecule type" value="Genomic_DNA"/>
</dbReference>
<gene>
    <name evidence="2" type="ORF">ADL15_29850</name>
</gene>
<dbReference type="Proteomes" id="UP000053244">
    <property type="component" value="Unassembled WGS sequence"/>
</dbReference>